<organism evidence="2 3">
    <name type="scientific">Idiomarina fontislapidosi</name>
    <dbReference type="NCBI Taxonomy" id="263723"/>
    <lineage>
        <taxon>Bacteria</taxon>
        <taxon>Pseudomonadati</taxon>
        <taxon>Pseudomonadota</taxon>
        <taxon>Gammaproteobacteria</taxon>
        <taxon>Alteromonadales</taxon>
        <taxon>Idiomarinaceae</taxon>
        <taxon>Idiomarina</taxon>
    </lineage>
</organism>
<comment type="caution">
    <text evidence="2">The sequence shown here is derived from an EMBL/GenBank/DDBJ whole genome shotgun (WGS) entry which is preliminary data.</text>
</comment>
<keyword evidence="3" id="KW-1185">Reference proteome</keyword>
<accession>A0A432YBB3</accession>
<name>A0A432YBB3_9GAMM</name>
<evidence type="ECO:0008006" key="4">
    <source>
        <dbReference type="Google" id="ProtNLM"/>
    </source>
</evidence>
<feature type="transmembrane region" description="Helical" evidence="1">
    <location>
        <begin position="308"/>
        <end position="328"/>
    </location>
</feature>
<proteinExistence type="predicted"/>
<protein>
    <recommendedName>
        <fullName evidence="4">Type II secretion system protein GspF domain-containing protein</fullName>
    </recommendedName>
</protein>
<dbReference type="AlphaFoldDB" id="A0A432YBB3"/>
<keyword evidence="1" id="KW-1133">Transmembrane helix</keyword>
<evidence type="ECO:0000256" key="1">
    <source>
        <dbReference type="SAM" id="Phobius"/>
    </source>
</evidence>
<dbReference type="Proteomes" id="UP000287330">
    <property type="component" value="Unassembled WGS sequence"/>
</dbReference>
<keyword evidence="1" id="KW-0812">Transmembrane</keyword>
<evidence type="ECO:0000313" key="3">
    <source>
        <dbReference type="Proteomes" id="UP000287330"/>
    </source>
</evidence>
<gene>
    <name evidence="2" type="ORF">CWE25_00810</name>
</gene>
<feature type="transmembrane region" description="Helical" evidence="1">
    <location>
        <begin position="164"/>
        <end position="182"/>
    </location>
</feature>
<sequence length="339" mass="39569">MMGMGRQRQWQWVEDYCVWLEDGSGPREAAEAMRTQAAYFKLDAEQKLAERLQIGLRRGQTIARALRGELKQDLLELFLIGQQYHCLTDLLNDYRDVTVELQHLRWLFYKQLLYPVSILLTVLLAYAYAASSYLPKLLSYTESKTSDWTVAWVLSVGNNIASGWWWWLVSIATGLFCWRWTAQNWTGAYRTRLERYGIFAQYRALNALWLTRLVAVLMHHRVALDTIFAVLKRVASPYARWHLTQMQRRLAQGRVSLAIVLDTGLLLPRQLFRISHRQQFSGQREALIKVAQRSYIDIQRSIAYQQRLWLVLCYLVITGLLLLLLSAVGNTMMRVMMSI</sequence>
<feature type="transmembrane region" description="Helical" evidence="1">
    <location>
        <begin position="112"/>
        <end position="129"/>
    </location>
</feature>
<evidence type="ECO:0000313" key="2">
    <source>
        <dbReference type="EMBL" id="RUO58172.1"/>
    </source>
</evidence>
<reference evidence="3" key="1">
    <citation type="journal article" date="2018" name="Front. Microbiol.">
        <title>Genome-Based Analysis Reveals the Taxonomy and Diversity of the Family Idiomarinaceae.</title>
        <authorList>
            <person name="Liu Y."/>
            <person name="Lai Q."/>
            <person name="Shao Z."/>
        </authorList>
    </citation>
    <scope>NUCLEOTIDE SEQUENCE [LARGE SCALE GENOMIC DNA]</scope>
    <source>
        <strain evidence="3">F23</strain>
    </source>
</reference>
<keyword evidence="1" id="KW-0472">Membrane</keyword>
<dbReference type="EMBL" id="PIPV01000001">
    <property type="protein sequence ID" value="RUO58172.1"/>
    <property type="molecule type" value="Genomic_DNA"/>
</dbReference>